<dbReference type="Proteomes" id="UP000807353">
    <property type="component" value="Unassembled WGS sequence"/>
</dbReference>
<organism evidence="2 3">
    <name type="scientific">Collybia nuda</name>
    <dbReference type="NCBI Taxonomy" id="64659"/>
    <lineage>
        <taxon>Eukaryota</taxon>
        <taxon>Fungi</taxon>
        <taxon>Dikarya</taxon>
        <taxon>Basidiomycota</taxon>
        <taxon>Agaricomycotina</taxon>
        <taxon>Agaricomycetes</taxon>
        <taxon>Agaricomycetidae</taxon>
        <taxon>Agaricales</taxon>
        <taxon>Tricholomatineae</taxon>
        <taxon>Clitocybaceae</taxon>
        <taxon>Collybia</taxon>
    </lineage>
</organism>
<accession>A0A9P6C873</accession>
<feature type="region of interest" description="Disordered" evidence="1">
    <location>
        <begin position="89"/>
        <end position="157"/>
    </location>
</feature>
<evidence type="ECO:0000313" key="3">
    <source>
        <dbReference type="Proteomes" id="UP000807353"/>
    </source>
</evidence>
<comment type="caution">
    <text evidence="2">The sequence shown here is derived from an EMBL/GenBank/DDBJ whole genome shotgun (WGS) entry which is preliminary data.</text>
</comment>
<dbReference type="AlphaFoldDB" id="A0A9P6C873"/>
<feature type="compositionally biased region" description="Basic residues" evidence="1">
    <location>
        <begin position="133"/>
        <end position="151"/>
    </location>
</feature>
<name>A0A9P6C873_9AGAR</name>
<reference evidence="2" key="1">
    <citation type="submission" date="2020-11" db="EMBL/GenBank/DDBJ databases">
        <authorList>
            <consortium name="DOE Joint Genome Institute"/>
            <person name="Ahrendt S."/>
            <person name="Riley R."/>
            <person name="Andreopoulos W."/>
            <person name="Labutti K."/>
            <person name="Pangilinan J."/>
            <person name="Ruiz-Duenas F.J."/>
            <person name="Barrasa J.M."/>
            <person name="Sanchez-Garcia M."/>
            <person name="Camarero S."/>
            <person name="Miyauchi S."/>
            <person name="Serrano A."/>
            <person name="Linde D."/>
            <person name="Babiker R."/>
            <person name="Drula E."/>
            <person name="Ayuso-Fernandez I."/>
            <person name="Pacheco R."/>
            <person name="Padilla G."/>
            <person name="Ferreira P."/>
            <person name="Barriuso J."/>
            <person name="Kellner H."/>
            <person name="Castanera R."/>
            <person name="Alfaro M."/>
            <person name="Ramirez L."/>
            <person name="Pisabarro A.G."/>
            <person name="Kuo A."/>
            <person name="Tritt A."/>
            <person name="Lipzen A."/>
            <person name="He G."/>
            <person name="Yan M."/>
            <person name="Ng V."/>
            <person name="Cullen D."/>
            <person name="Martin F."/>
            <person name="Rosso M.-N."/>
            <person name="Henrissat B."/>
            <person name="Hibbett D."/>
            <person name="Martinez A.T."/>
            <person name="Grigoriev I.V."/>
        </authorList>
    </citation>
    <scope>NUCLEOTIDE SEQUENCE</scope>
    <source>
        <strain evidence="2">CBS 247.69</strain>
    </source>
</reference>
<dbReference type="EMBL" id="MU150492">
    <property type="protein sequence ID" value="KAF9455916.1"/>
    <property type="molecule type" value="Genomic_DNA"/>
</dbReference>
<sequence>MSKIPFDTSPLFAVLTYFVFSPDTQFGSVGNKTGFAWEELYYHYRKTFSQKPDTFISDDEVVNHPSPLNPLMSPLSSVTSTVSSPVVQATKSLMKQGPSHQKKTSLPLPSDSSSLQQVAPVVIQNAAPAKTRAFSRSKAKIATKKSPKKSSRPYNQL</sequence>
<proteinExistence type="predicted"/>
<evidence type="ECO:0000256" key="1">
    <source>
        <dbReference type="SAM" id="MobiDB-lite"/>
    </source>
</evidence>
<feature type="compositionally biased region" description="Low complexity" evidence="1">
    <location>
        <begin position="105"/>
        <end position="115"/>
    </location>
</feature>
<gene>
    <name evidence="2" type="ORF">BDZ94DRAFT_1315687</name>
</gene>
<evidence type="ECO:0000313" key="2">
    <source>
        <dbReference type="EMBL" id="KAF9455916.1"/>
    </source>
</evidence>
<protein>
    <submittedName>
        <fullName evidence="2">Uncharacterized protein</fullName>
    </submittedName>
</protein>
<keyword evidence="3" id="KW-1185">Reference proteome</keyword>